<reference evidence="2 3" key="1">
    <citation type="submission" date="2016-10" db="EMBL/GenBank/DDBJ databases">
        <authorList>
            <person name="de Groot N.N."/>
        </authorList>
    </citation>
    <scope>NUCLEOTIDE SEQUENCE [LARGE SCALE GENOMIC DNA]</scope>
    <source>
        <strain evidence="2 3">ATCC 35022</strain>
    </source>
</reference>
<dbReference type="Proteomes" id="UP000199071">
    <property type="component" value="Unassembled WGS sequence"/>
</dbReference>
<evidence type="ECO:0000313" key="3">
    <source>
        <dbReference type="Proteomes" id="UP000199071"/>
    </source>
</evidence>
<keyword evidence="3" id="KW-1185">Reference proteome</keyword>
<evidence type="ECO:0008006" key="4">
    <source>
        <dbReference type="Google" id="ProtNLM"/>
    </source>
</evidence>
<accession>A0A1G6E5N9</accession>
<dbReference type="STRING" id="665467.SAMN02982931_04156"/>
<name>A0A1G6E5N9_9HYPH</name>
<evidence type="ECO:0000313" key="2">
    <source>
        <dbReference type="EMBL" id="SDB52759.1"/>
    </source>
</evidence>
<dbReference type="AlphaFoldDB" id="A0A1G6E5N9"/>
<dbReference type="RefSeq" id="WP_090879584.1">
    <property type="nucleotide sequence ID" value="NZ_FMXQ01000010.1"/>
</dbReference>
<sequence>MRKLAITIAAVSGLALTGCTTGQGALVGGATGAAVVGLAGGSLGAAIVGAGIGAAAGAILVQSTGNTCYYKYKGKYYKEPCR</sequence>
<dbReference type="PROSITE" id="PS51257">
    <property type="entry name" value="PROKAR_LIPOPROTEIN"/>
    <property type="match status" value="1"/>
</dbReference>
<organism evidence="2 3">
    <name type="scientific">Bauldia litoralis</name>
    <dbReference type="NCBI Taxonomy" id="665467"/>
    <lineage>
        <taxon>Bacteria</taxon>
        <taxon>Pseudomonadati</taxon>
        <taxon>Pseudomonadota</taxon>
        <taxon>Alphaproteobacteria</taxon>
        <taxon>Hyphomicrobiales</taxon>
        <taxon>Kaistiaceae</taxon>
        <taxon>Bauldia</taxon>
    </lineage>
</organism>
<feature type="transmembrane region" description="Helical" evidence="1">
    <location>
        <begin position="34"/>
        <end position="61"/>
    </location>
</feature>
<proteinExistence type="predicted"/>
<evidence type="ECO:0000256" key="1">
    <source>
        <dbReference type="SAM" id="Phobius"/>
    </source>
</evidence>
<keyword evidence="1" id="KW-1133">Transmembrane helix</keyword>
<dbReference type="EMBL" id="FMXQ01000010">
    <property type="protein sequence ID" value="SDB52759.1"/>
    <property type="molecule type" value="Genomic_DNA"/>
</dbReference>
<keyword evidence="1" id="KW-0812">Transmembrane</keyword>
<gene>
    <name evidence="2" type="ORF">SAMN02982931_04156</name>
</gene>
<protein>
    <recommendedName>
        <fullName evidence="4">Glycine zipper</fullName>
    </recommendedName>
</protein>
<keyword evidence="1" id="KW-0472">Membrane</keyword>